<keyword evidence="1" id="KW-0812">Transmembrane</keyword>
<accession>A0A1M5HN71</accession>
<protein>
    <submittedName>
        <fullName evidence="2">Uncharacterized protein</fullName>
    </submittedName>
</protein>
<evidence type="ECO:0000313" key="2">
    <source>
        <dbReference type="EMBL" id="SHG17409.1"/>
    </source>
</evidence>
<feature type="transmembrane region" description="Helical" evidence="1">
    <location>
        <begin position="6"/>
        <end position="25"/>
    </location>
</feature>
<evidence type="ECO:0000313" key="3">
    <source>
        <dbReference type="Proteomes" id="UP000184108"/>
    </source>
</evidence>
<sequence>MKVKVIYSIIFIGIVGVFVSFSDFGTDFFEIYRDKNVIIYKENTSSSDGWVKSHYFSKTTKNNKGKLITKSSKDVLEYWKCDCGKYSKHYSIEDYVIYDSRGKVTSSGDRLVYQQRPIPSSIGELIYQSFCMGETEIIDSSAVVIDSL</sequence>
<dbReference type="RefSeq" id="WP_073174864.1">
    <property type="nucleotide sequence ID" value="NZ_FQVE01000004.1"/>
</dbReference>
<keyword evidence="1" id="KW-0472">Membrane</keyword>
<dbReference type="EMBL" id="FQVE01000004">
    <property type="protein sequence ID" value="SHG17409.1"/>
    <property type="molecule type" value="Genomic_DNA"/>
</dbReference>
<organism evidence="2 3">
    <name type="scientific">Chryseobacterium vrystaatense</name>
    <dbReference type="NCBI Taxonomy" id="307480"/>
    <lineage>
        <taxon>Bacteria</taxon>
        <taxon>Pseudomonadati</taxon>
        <taxon>Bacteroidota</taxon>
        <taxon>Flavobacteriia</taxon>
        <taxon>Flavobacteriales</taxon>
        <taxon>Weeksellaceae</taxon>
        <taxon>Chryseobacterium group</taxon>
        <taxon>Chryseobacterium</taxon>
    </lineage>
</organism>
<reference evidence="3" key="1">
    <citation type="submission" date="2016-11" db="EMBL/GenBank/DDBJ databases">
        <authorList>
            <person name="Varghese N."/>
            <person name="Submissions S."/>
        </authorList>
    </citation>
    <scope>NUCLEOTIDE SEQUENCE [LARGE SCALE GENOMIC DNA]</scope>
    <source>
        <strain evidence="3">YR203</strain>
    </source>
</reference>
<dbReference type="AlphaFoldDB" id="A0A1M5HN71"/>
<dbReference type="Proteomes" id="UP000184108">
    <property type="component" value="Unassembled WGS sequence"/>
</dbReference>
<name>A0A1M5HN71_9FLAO</name>
<evidence type="ECO:0000256" key="1">
    <source>
        <dbReference type="SAM" id="Phobius"/>
    </source>
</evidence>
<keyword evidence="1" id="KW-1133">Transmembrane helix</keyword>
<gene>
    <name evidence="2" type="ORF">SAMN02787073_3757</name>
</gene>
<proteinExistence type="predicted"/>